<dbReference type="RefSeq" id="WP_092892489.1">
    <property type="nucleotide sequence ID" value="NZ_FOOQ01000002.1"/>
</dbReference>
<evidence type="ECO:0000259" key="4">
    <source>
        <dbReference type="PROSITE" id="PS51186"/>
    </source>
</evidence>
<dbReference type="InterPro" id="IPR000182">
    <property type="entry name" value="GNAT_dom"/>
</dbReference>
<sequence>MELRDPTPEDTDRIRQMVDSSMTTSYRLSPQQIDAVTQEEFGDDALRRTFDDEDAVAVVAENSIDDADPTVAGIVLGSVDGDVGEVRWLFVDPEHRGLEIGTELFEAAMDAFRERGVERIQATALEKNTEGEQFFEHLDLERTEERTVELGDESFVEYVYTEPSAATDKTDSAKTDDGDIDFPDTELEDGVRTATTEDGQNVYVDTDSDGASGTQAPFFVTYLDEEWGERYGYYCANCGSLDVQMDDMERLECGECGNSHAPDSEEYDDSYL</sequence>
<dbReference type="CDD" id="cd04301">
    <property type="entry name" value="NAT_SF"/>
    <property type="match status" value="1"/>
</dbReference>
<evidence type="ECO:0000256" key="2">
    <source>
        <dbReference type="ARBA" id="ARBA00023315"/>
    </source>
</evidence>
<evidence type="ECO:0000313" key="5">
    <source>
        <dbReference type="EMBL" id="SFG55927.1"/>
    </source>
</evidence>
<accession>A0A1I2SY63</accession>
<organism evidence="5 6">
    <name type="scientific">Halopelagius inordinatus</name>
    <dbReference type="NCBI Taxonomy" id="553467"/>
    <lineage>
        <taxon>Archaea</taxon>
        <taxon>Methanobacteriati</taxon>
        <taxon>Methanobacteriota</taxon>
        <taxon>Stenosarchaea group</taxon>
        <taxon>Halobacteria</taxon>
        <taxon>Halobacteriales</taxon>
        <taxon>Haloferacaceae</taxon>
    </lineage>
</organism>
<dbReference type="SUPFAM" id="SSF55729">
    <property type="entry name" value="Acyl-CoA N-acyltransferases (Nat)"/>
    <property type="match status" value="1"/>
</dbReference>
<dbReference type="Gene3D" id="3.40.630.30">
    <property type="match status" value="1"/>
</dbReference>
<dbReference type="InterPro" id="IPR016181">
    <property type="entry name" value="Acyl_CoA_acyltransferase"/>
</dbReference>
<evidence type="ECO:0000256" key="1">
    <source>
        <dbReference type="ARBA" id="ARBA00022679"/>
    </source>
</evidence>
<evidence type="ECO:0000313" key="6">
    <source>
        <dbReference type="Proteomes" id="UP000198876"/>
    </source>
</evidence>
<reference evidence="6" key="1">
    <citation type="submission" date="2016-10" db="EMBL/GenBank/DDBJ databases">
        <authorList>
            <person name="Varghese N."/>
            <person name="Submissions S."/>
        </authorList>
    </citation>
    <scope>NUCLEOTIDE SEQUENCE [LARGE SCALE GENOMIC DNA]</scope>
    <source>
        <strain evidence="6">CGMCC 1.7739</strain>
    </source>
</reference>
<keyword evidence="1 5" id="KW-0808">Transferase</keyword>
<evidence type="ECO:0000256" key="3">
    <source>
        <dbReference type="SAM" id="MobiDB-lite"/>
    </source>
</evidence>
<dbReference type="PANTHER" id="PTHR43877:SF1">
    <property type="entry name" value="ACETYLTRANSFERASE"/>
    <property type="match status" value="1"/>
</dbReference>
<dbReference type="STRING" id="553467.SAMN04488063_2415"/>
<dbReference type="InterPro" id="IPR043854">
    <property type="entry name" value="DUF5816"/>
</dbReference>
<feature type="region of interest" description="Disordered" evidence="3">
    <location>
        <begin position="162"/>
        <end position="181"/>
    </location>
</feature>
<feature type="compositionally biased region" description="Basic and acidic residues" evidence="3">
    <location>
        <begin position="168"/>
        <end position="177"/>
    </location>
</feature>
<keyword evidence="2" id="KW-0012">Acyltransferase</keyword>
<dbReference type="GO" id="GO:0016747">
    <property type="term" value="F:acyltransferase activity, transferring groups other than amino-acyl groups"/>
    <property type="evidence" value="ECO:0007669"/>
    <property type="project" value="InterPro"/>
</dbReference>
<dbReference type="PROSITE" id="PS51186">
    <property type="entry name" value="GNAT"/>
    <property type="match status" value="1"/>
</dbReference>
<keyword evidence="6" id="KW-1185">Reference proteome</keyword>
<dbReference type="Pfam" id="PF00583">
    <property type="entry name" value="Acetyltransf_1"/>
    <property type="match status" value="1"/>
</dbReference>
<gene>
    <name evidence="5" type="ORF">SAMN04488063_2415</name>
</gene>
<proteinExistence type="predicted"/>
<name>A0A1I2SY63_9EURY</name>
<dbReference type="PANTHER" id="PTHR43877">
    <property type="entry name" value="AMINOALKYLPHOSPHONATE N-ACETYLTRANSFERASE-RELATED-RELATED"/>
    <property type="match status" value="1"/>
</dbReference>
<dbReference type="OrthoDB" id="156446at2157"/>
<dbReference type="Pfam" id="PF19133">
    <property type="entry name" value="DUF5816"/>
    <property type="match status" value="1"/>
</dbReference>
<dbReference type="InterPro" id="IPR050832">
    <property type="entry name" value="Bact_Acetyltransf"/>
</dbReference>
<protein>
    <submittedName>
        <fullName evidence="5">Protein N-acetyltransferase, RimJ/RimL family</fullName>
    </submittedName>
</protein>
<dbReference type="Proteomes" id="UP000198876">
    <property type="component" value="Unassembled WGS sequence"/>
</dbReference>
<feature type="domain" description="N-acetyltransferase" evidence="4">
    <location>
        <begin position="1"/>
        <end position="163"/>
    </location>
</feature>
<dbReference type="EMBL" id="FOOQ01000002">
    <property type="protein sequence ID" value="SFG55927.1"/>
    <property type="molecule type" value="Genomic_DNA"/>
</dbReference>
<dbReference type="AlphaFoldDB" id="A0A1I2SY63"/>